<organism evidence="8 9">
    <name type="scientific">Ancylobacter novellus</name>
    <name type="common">Thiobacillus novellus</name>
    <dbReference type="NCBI Taxonomy" id="921"/>
    <lineage>
        <taxon>Bacteria</taxon>
        <taxon>Pseudomonadati</taxon>
        <taxon>Pseudomonadota</taxon>
        <taxon>Alphaproteobacteria</taxon>
        <taxon>Hyphomicrobiales</taxon>
        <taxon>Xanthobacteraceae</taxon>
        <taxon>Ancylobacter</taxon>
    </lineage>
</organism>
<dbReference type="EMBL" id="QFPN01000003">
    <property type="protein sequence ID" value="PZQ17097.1"/>
    <property type="molecule type" value="Genomic_DNA"/>
</dbReference>
<dbReference type="PROSITE" id="PS50192">
    <property type="entry name" value="T_SNARE"/>
    <property type="match status" value="1"/>
</dbReference>
<dbReference type="Proteomes" id="UP000249577">
    <property type="component" value="Unassembled WGS sequence"/>
</dbReference>
<dbReference type="PANTHER" id="PTHR32089">
    <property type="entry name" value="METHYL-ACCEPTING CHEMOTAXIS PROTEIN MCPB"/>
    <property type="match status" value="1"/>
</dbReference>
<dbReference type="InterPro" id="IPR044398">
    <property type="entry name" value="Globin-sensor_dom"/>
</dbReference>
<dbReference type="InterPro" id="IPR012292">
    <property type="entry name" value="Globin/Proto"/>
</dbReference>
<evidence type="ECO:0000256" key="2">
    <source>
        <dbReference type="ARBA" id="ARBA00022519"/>
    </source>
</evidence>
<name>A0A2W5MBA2_ANCNO</name>
<dbReference type="PROSITE" id="PS50111">
    <property type="entry name" value="CHEMOTAXIS_TRANSDUC_2"/>
    <property type="match status" value="1"/>
</dbReference>
<evidence type="ECO:0000256" key="1">
    <source>
        <dbReference type="ARBA" id="ARBA00004429"/>
    </source>
</evidence>
<evidence type="ECO:0000256" key="4">
    <source>
        <dbReference type="ARBA" id="ARBA00029447"/>
    </source>
</evidence>
<dbReference type="GO" id="GO:0020037">
    <property type="term" value="F:heme binding"/>
    <property type="evidence" value="ECO:0007669"/>
    <property type="project" value="InterPro"/>
</dbReference>
<evidence type="ECO:0000259" key="6">
    <source>
        <dbReference type="PROSITE" id="PS50111"/>
    </source>
</evidence>
<dbReference type="PRINTS" id="PR00260">
    <property type="entry name" value="CHEMTRNSDUCR"/>
</dbReference>
<reference evidence="8 9" key="1">
    <citation type="submission" date="2017-08" db="EMBL/GenBank/DDBJ databases">
        <title>Infants hospitalized years apart are colonized by the same room-sourced microbial strains.</title>
        <authorList>
            <person name="Brooks B."/>
            <person name="Olm M.R."/>
            <person name="Firek B.A."/>
            <person name="Baker R."/>
            <person name="Thomas B.C."/>
            <person name="Morowitz M.J."/>
            <person name="Banfield J.F."/>
        </authorList>
    </citation>
    <scope>NUCLEOTIDE SEQUENCE [LARGE SCALE GENOMIC DNA]</scope>
    <source>
        <strain evidence="8">S2_005_003_R2_43</strain>
    </source>
</reference>
<keyword evidence="2" id="KW-0472">Membrane</keyword>
<dbReference type="Gene3D" id="1.10.490.10">
    <property type="entry name" value="Globins"/>
    <property type="match status" value="1"/>
</dbReference>
<dbReference type="SUPFAM" id="SSF58104">
    <property type="entry name" value="Methyl-accepting chemotaxis protein (MCP) signaling domain"/>
    <property type="match status" value="1"/>
</dbReference>
<dbReference type="InterPro" id="IPR009050">
    <property type="entry name" value="Globin-like_sf"/>
</dbReference>
<keyword evidence="2" id="KW-1003">Cell membrane</keyword>
<proteinExistence type="inferred from homology"/>
<evidence type="ECO:0000313" key="9">
    <source>
        <dbReference type="Proteomes" id="UP000249577"/>
    </source>
</evidence>
<sequence length="480" mass="50428">MEINYLFTRLNDNIAAINFLSRGHSKMTKIDHAQLSSAVDIDLGERVRFLGMGDEMRADVRAAWKIIAPHLPSILDEFYARVGGVGQLAALIGAGRERLKTAQASHWERLFSGTYDDAYHDSVRRVGMAHVKIGLEPRWYIGGYAFVQARMFDLIGKSHRLSGIASARLTKAVSTALMLDIDLAISTYVEKITGDLAAKNRGIEAAIDDFEAVAGASLGEISAASSKIKETSRNLGGAASETERQSDVVAGAIEQTGEQVQAAAAATEELSVSIQEIGEQANRSLGIARSAAEETARTNETIRGLEQAAGRIGSFVSTISGIAQQTNLLALNATIEAARAGDAGRGFAVVAAEVKSLAEQAARAAEDITGQIAAVQNATSSSVEDIGAIARTISEVSEIASSIAAAVGQQAAVTKEIAATAQSVARNVDSVRGSIEVVKTSNEATSNASREAGVVADGLGIGVEDIQRTVQNFFARVRAA</sequence>
<dbReference type="InterPro" id="IPR000727">
    <property type="entry name" value="T_SNARE_dom"/>
</dbReference>
<dbReference type="Pfam" id="PF11563">
    <property type="entry name" value="Protoglobin"/>
    <property type="match status" value="1"/>
</dbReference>
<evidence type="ECO:0000256" key="3">
    <source>
        <dbReference type="ARBA" id="ARBA00023224"/>
    </source>
</evidence>
<keyword evidence="2" id="KW-0997">Cell inner membrane</keyword>
<dbReference type="InterPro" id="IPR039379">
    <property type="entry name" value="Protoglobin_sensor_dom"/>
</dbReference>
<evidence type="ECO:0000256" key="5">
    <source>
        <dbReference type="PROSITE-ProRule" id="PRU00284"/>
    </source>
</evidence>
<accession>A0A2W5MBA2</accession>
<dbReference type="InterPro" id="IPR004090">
    <property type="entry name" value="Chemotax_Me-accpt_rcpt"/>
</dbReference>
<evidence type="ECO:0000313" key="8">
    <source>
        <dbReference type="EMBL" id="PZQ17097.1"/>
    </source>
</evidence>
<dbReference type="GO" id="GO:0005886">
    <property type="term" value="C:plasma membrane"/>
    <property type="evidence" value="ECO:0007669"/>
    <property type="project" value="UniProtKB-SubCell"/>
</dbReference>
<dbReference type="Gene3D" id="1.10.287.950">
    <property type="entry name" value="Methyl-accepting chemotaxis protein"/>
    <property type="match status" value="1"/>
</dbReference>
<feature type="domain" description="T-SNARE coiled-coil homology" evidence="7">
    <location>
        <begin position="376"/>
        <end position="438"/>
    </location>
</feature>
<gene>
    <name evidence="8" type="ORF">DI565_06865</name>
</gene>
<protein>
    <submittedName>
        <fullName evidence="8">Chemotaxis protein</fullName>
    </submittedName>
</protein>
<dbReference type="SUPFAM" id="SSF46458">
    <property type="entry name" value="Globin-like"/>
    <property type="match status" value="1"/>
</dbReference>
<dbReference type="GO" id="GO:0006935">
    <property type="term" value="P:chemotaxis"/>
    <property type="evidence" value="ECO:0007669"/>
    <property type="project" value="InterPro"/>
</dbReference>
<dbReference type="GO" id="GO:0004888">
    <property type="term" value="F:transmembrane signaling receptor activity"/>
    <property type="evidence" value="ECO:0007669"/>
    <property type="project" value="InterPro"/>
</dbReference>
<evidence type="ECO:0000259" key="7">
    <source>
        <dbReference type="PROSITE" id="PS50192"/>
    </source>
</evidence>
<comment type="subcellular location">
    <subcellularLocation>
        <location evidence="1">Cell inner membrane</location>
        <topology evidence="1">Multi-pass membrane protein</topology>
    </subcellularLocation>
</comment>
<dbReference type="GO" id="GO:0007165">
    <property type="term" value="P:signal transduction"/>
    <property type="evidence" value="ECO:0007669"/>
    <property type="project" value="UniProtKB-KW"/>
</dbReference>
<dbReference type="InterPro" id="IPR004089">
    <property type="entry name" value="MCPsignal_dom"/>
</dbReference>
<dbReference type="CDD" id="cd01068">
    <property type="entry name" value="globin_sensor"/>
    <property type="match status" value="1"/>
</dbReference>
<feature type="domain" description="Methyl-accepting transducer" evidence="6">
    <location>
        <begin position="224"/>
        <end position="446"/>
    </location>
</feature>
<dbReference type="Pfam" id="PF00015">
    <property type="entry name" value="MCPsignal"/>
    <property type="match status" value="1"/>
</dbReference>
<comment type="similarity">
    <text evidence="4">Belongs to the methyl-accepting chemotaxis (MCP) protein family.</text>
</comment>
<dbReference type="GO" id="GO:0019825">
    <property type="term" value="F:oxygen binding"/>
    <property type="evidence" value="ECO:0007669"/>
    <property type="project" value="InterPro"/>
</dbReference>
<dbReference type="PANTHER" id="PTHR32089:SF112">
    <property type="entry name" value="LYSOZYME-LIKE PROTEIN-RELATED"/>
    <property type="match status" value="1"/>
</dbReference>
<keyword evidence="3 5" id="KW-0807">Transducer</keyword>
<comment type="caution">
    <text evidence="8">The sequence shown here is derived from an EMBL/GenBank/DDBJ whole genome shotgun (WGS) entry which is preliminary data.</text>
</comment>
<dbReference type="AlphaFoldDB" id="A0A2W5MBA2"/>
<dbReference type="SMART" id="SM00283">
    <property type="entry name" value="MA"/>
    <property type="match status" value="1"/>
</dbReference>